<dbReference type="OrthoDB" id="9785768at2"/>
<feature type="domain" description="Thiolase C-terminal" evidence="1">
    <location>
        <begin position="255"/>
        <end position="383"/>
    </location>
</feature>
<dbReference type="GO" id="GO:0016747">
    <property type="term" value="F:acyltransferase activity, transferring groups other than amino-acyl groups"/>
    <property type="evidence" value="ECO:0007669"/>
    <property type="project" value="InterPro"/>
</dbReference>
<comment type="caution">
    <text evidence="2">The sequence shown here is derived from an EMBL/GenBank/DDBJ whole genome shotgun (WGS) entry which is preliminary data.</text>
</comment>
<dbReference type="Proteomes" id="UP000186438">
    <property type="component" value="Unassembled WGS sequence"/>
</dbReference>
<protein>
    <recommendedName>
        <fullName evidence="1">Thiolase C-terminal domain-containing protein</fullName>
    </recommendedName>
</protein>
<evidence type="ECO:0000259" key="1">
    <source>
        <dbReference type="Pfam" id="PF22691"/>
    </source>
</evidence>
<dbReference type="STRING" id="53378.BRW65_01015"/>
<sequence length="389" mass="41038">MTTLKNDVQAAIVGIGETEFSKESGVSDLRLSLEATKAALADAKLGAHDIDGIIIPTVVGATTEDLTTNLGIENLRYHAAVVLGGAGPAAALIHAKTAIENGLASRILVCYGFNGRSGARLGRRGPTLMFGEAPSMRRNYEGVHGLLVPAQYYAMWAQRYMYENGWKSTEPMAHVAVAQARHALMNGKAVGAKEITVEDHQSSRMISAPFRLYDCSRETDGGAAYIVAAAEPGDRNAVAIRGAAEGHPGQADQPTTRRRFLHTGMAEAGKRAFAQAGWKPGDVDFAELYDAFTFNVLWQLELLGLCGQGEAADFVMAGSTRVGGSLPVNTHGGLLSQAHLWGINHITEAVKQLRGTAGEAQVTGAKRGLVTGSGDFGDNAVVLLEGGLK</sequence>
<dbReference type="PIRSF" id="PIRSF000429">
    <property type="entry name" value="Ac-CoA_Ac_transf"/>
    <property type="match status" value="1"/>
</dbReference>
<dbReference type="InterPro" id="IPR055140">
    <property type="entry name" value="Thiolase_C_2"/>
</dbReference>
<proteinExistence type="predicted"/>
<dbReference type="SUPFAM" id="SSF53901">
    <property type="entry name" value="Thiolase-like"/>
    <property type="match status" value="2"/>
</dbReference>
<evidence type="ECO:0000313" key="3">
    <source>
        <dbReference type="Proteomes" id="UP000186438"/>
    </source>
</evidence>
<dbReference type="AlphaFoldDB" id="A0A1Q4I2F6"/>
<evidence type="ECO:0000313" key="2">
    <source>
        <dbReference type="EMBL" id="OJZ76060.1"/>
    </source>
</evidence>
<accession>A0A1Q4I2F6</accession>
<dbReference type="InterPro" id="IPR002155">
    <property type="entry name" value="Thiolase"/>
</dbReference>
<dbReference type="PANTHER" id="PTHR42870">
    <property type="entry name" value="ACETYL-COA C-ACETYLTRANSFERASE"/>
    <property type="match status" value="1"/>
</dbReference>
<keyword evidence="3" id="KW-1185">Reference proteome</keyword>
<dbReference type="RefSeq" id="WP_073870200.1">
    <property type="nucleotide sequence ID" value="NZ_MPNT01000001.1"/>
</dbReference>
<dbReference type="Gene3D" id="3.40.47.10">
    <property type="match status" value="1"/>
</dbReference>
<dbReference type="EMBL" id="MPNT01000001">
    <property type="protein sequence ID" value="OJZ76060.1"/>
    <property type="molecule type" value="Genomic_DNA"/>
</dbReference>
<name>A0A1Q4I2F6_9MYCO</name>
<dbReference type="InterPro" id="IPR016039">
    <property type="entry name" value="Thiolase-like"/>
</dbReference>
<dbReference type="Pfam" id="PF22691">
    <property type="entry name" value="Thiolase_C_1"/>
    <property type="match status" value="1"/>
</dbReference>
<dbReference type="CDD" id="cd00829">
    <property type="entry name" value="SCP-x_thiolase"/>
    <property type="match status" value="1"/>
</dbReference>
<dbReference type="PANTHER" id="PTHR42870:SF1">
    <property type="entry name" value="NON-SPECIFIC LIPID-TRANSFER PROTEIN-LIKE 2"/>
    <property type="match status" value="1"/>
</dbReference>
<gene>
    <name evidence="2" type="ORF">BRW65_01015</name>
</gene>
<reference evidence="2 3" key="1">
    <citation type="submission" date="2016-11" db="EMBL/GenBank/DDBJ databases">
        <title>Genome sequences of unsequenced Mycobacteria.</title>
        <authorList>
            <person name="Greninger A.L."/>
            <person name="Fang F."/>
            <person name="Jerome K.R."/>
        </authorList>
    </citation>
    <scope>NUCLEOTIDE SEQUENCE [LARGE SCALE GENOMIC DNA]</scope>
    <source>
        <strain evidence="2 3">M11</strain>
    </source>
</reference>
<organism evidence="2 3">
    <name type="scientific">Mycobacterium paraffinicum</name>
    <dbReference type="NCBI Taxonomy" id="53378"/>
    <lineage>
        <taxon>Bacteria</taxon>
        <taxon>Bacillati</taxon>
        <taxon>Actinomycetota</taxon>
        <taxon>Actinomycetes</taxon>
        <taxon>Mycobacteriales</taxon>
        <taxon>Mycobacteriaceae</taxon>
        <taxon>Mycobacterium</taxon>
    </lineage>
</organism>